<dbReference type="PANTHER" id="PTHR11879:SF22">
    <property type="entry name" value="ASPARTATE AMINOTRANSFERASE, MITOCHONDRIAL"/>
    <property type="match status" value="1"/>
</dbReference>
<dbReference type="PRINTS" id="PR00799">
    <property type="entry name" value="TRANSAMINASE"/>
</dbReference>
<evidence type="ECO:0000256" key="6">
    <source>
        <dbReference type="ARBA" id="ARBA00022898"/>
    </source>
</evidence>
<evidence type="ECO:0000259" key="7">
    <source>
        <dbReference type="Pfam" id="PF00155"/>
    </source>
</evidence>
<evidence type="ECO:0000256" key="2">
    <source>
        <dbReference type="ARBA" id="ARBA00007441"/>
    </source>
</evidence>
<dbReference type="SUPFAM" id="SSF53383">
    <property type="entry name" value="PLP-dependent transferases"/>
    <property type="match status" value="1"/>
</dbReference>
<comment type="caution">
    <text evidence="8">The sequence shown here is derived from an EMBL/GenBank/DDBJ whole genome shotgun (WGS) entry which is preliminary data.</text>
</comment>
<dbReference type="GO" id="GO:0008483">
    <property type="term" value="F:transaminase activity"/>
    <property type="evidence" value="ECO:0007669"/>
    <property type="project" value="UniProtKB-KW"/>
</dbReference>
<dbReference type="Gene3D" id="3.90.1150.10">
    <property type="entry name" value="Aspartate Aminotransferase, domain 1"/>
    <property type="match status" value="1"/>
</dbReference>
<organism evidence="8 9">
    <name type="scientific">Simkania negevensis</name>
    <dbReference type="NCBI Taxonomy" id="83561"/>
    <lineage>
        <taxon>Bacteria</taxon>
        <taxon>Pseudomonadati</taxon>
        <taxon>Chlamydiota</taxon>
        <taxon>Chlamydiia</taxon>
        <taxon>Parachlamydiales</taxon>
        <taxon>Simkaniaceae</taxon>
        <taxon>Simkania</taxon>
    </lineage>
</organism>
<sequence>MSLFEQMKLMPSDPILGLAHSFKEDERAAKINLGVGVYRTEELNPPYLESVKRAGRQVISKEKDKEYLPIAGHAGYLNVLGELVFGKRAEALLSGRIAAVQTLGGTGALRLSADLIKKELADTVFLSNPTWANHAPLYEEVGFKVSNYPYYDAKGHSLKFEEMSAALRAVPRGSALLLQTCCHNPTGVDLSEEQWKELSTIVKEGGLLPIFDAAYLGFNRGFEEDAGPIRYFVDEGHECFVCVSLSKNFGLYKERVGALFVVCSDSAGKERVLSQLQLRVRRNYSNPPAYGALVAYEILRTPELKDLWSSELDGMRKRIVEMRIAFAAALASKIGGKHNYQYLIRQSGMFSFCGLNPDEVLRLRSDFGIYMPSSGRINIAGLSRTNIDDVAEAIASVI</sequence>
<evidence type="ECO:0000313" key="9">
    <source>
        <dbReference type="Proteomes" id="UP000722121"/>
    </source>
</evidence>
<dbReference type="Pfam" id="PF00155">
    <property type="entry name" value="Aminotran_1_2"/>
    <property type="match status" value="1"/>
</dbReference>
<dbReference type="InterPro" id="IPR015422">
    <property type="entry name" value="PyrdxlP-dep_Trfase_small"/>
</dbReference>
<evidence type="ECO:0000256" key="5">
    <source>
        <dbReference type="ARBA" id="ARBA00022679"/>
    </source>
</evidence>
<keyword evidence="4 8" id="KW-0032">Aminotransferase</keyword>
<feature type="domain" description="Aminotransferase class I/classII large" evidence="7">
    <location>
        <begin position="30"/>
        <end position="394"/>
    </location>
</feature>
<dbReference type="InterPro" id="IPR015421">
    <property type="entry name" value="PyrdxlP-dep_Trfase_major"/>
</dbReference>
<dbReference type="InterPro" id="IPR004839">
    <property type="entry name" value="Aminotransferase_I/II_large"/>
</dbReference>
<comment type="cofactor">
    <cofactor evidence="1">
        <name>pyridoxal 5'-phosphate</name>
        <dbReference type="ChEBI" id="CHEBI:597326"/>
    </cofactor>
</comment>
<dbReference type="CDD" id="cd00609">
    <property type="entry name" value="AAT_like"/>
    <property type="match status" value="1"/>
</dbReference>
<evidence type="ECO:0000256" key="3">
    <source>
        <dbReference type="ARBA" id="ARBA00011738"/>
    </source>
</evidence>
<reference evidence="8 9" key="1">
    <citation type="submission" date="2021-02" db="EMBL/GenBank/DDBJ databases">
        <title>Activity-based single-cell genomes from oceanic crustal fluid captures similar information to metagenomic and metatranscriptomic surveys with orders of magnitude less sampling.</title>
        <authorList>
            <person name="D'Angelo T.S."/>
            <person name="Orcutt B.N."/>
        </authorList>
    </citation>
    <scope>NUCLEOTIDE SEQUENCE [LARGE SCALE GENOMIC DNA]</scope>
    <source>
        <strain evidence="8">AH-315-G07</strain>
    </source>
</reference>
<dbReference type="InterPro" id="IPR015424">
    <property type="entry name" value="PyrdxlP-dep_Trfase"/>
</dbReference>
<proteinExistence type="inferred from homology"/>
<dbReference type="EMBL" id="JAFITR010000099">
    <property type="protein sequence ID" value="MBN4067278.1"/>
    <property type="molecule type" value="Genomic_DNA"/>
</dbReference>
<comment type="similarity">
    <text evidence="2">Belongs to the class-I pyridoxal-phosphate-dependent aminotransferase family.</text>
</comment>
<keyword evidence="9" id="KW-1185">Reference proteome</keyword>
<evidence type="ECO:0000256" key="1">
    <source>
        <dbReference type="ARBA" id="ARBA00001933"/>
    </source>
</evidence>
<comment type="subunit">
    <text evidence="3">Homodimer.</text>
</comment>
<evidence type="ECO:0000256" key="4">
    <source>
        <dbReference type="ARBA" id="ARBA00022576"/>
    </source>
</evidence>
<protein>
    <submittedName>
        <fullName evidence="8">Aspartate/tyrosine/aromatic aminotransferase</fullName>
    </submittedName>
</protein>
<evidence type="ECO:0000313" key="8">
    <source>
        <dbReference type="EMBL" id="MBN4067278.1"/>
    </source>
</evidence>
<dbReference type="Gene3D" id="3.40.640.10">
    <property type="entry name" value="Type I PLP-dependent aspartate aminotransferase-like (Major domain)"/>
    <property type="match status" value="1"/>
</dbReference>
<dbReference type="InterPro" id="IPR000796">
    <property type="entry name" value="Asp_trans"/>
</dbReference>
<keyword evidence="5" id="KW-0808">Transferase</keyword>
<accession>A0ABS3ARB7</accession>
<gene>
    <name evidence="8" type="ORF">JYU14_04265</name>
</gene>
<dbReference type="PANTHER" id="PTHR11879">
    <property type="entry name" value="ASPARTATE AMINOTRANSFERASE"/>
    <property type="match status" value="1"/>
</dbReference>
<dbReference type="Proteomes" id="UP000722121">
    <property type="component" value="Unassembled WGS sequence"/>
</dbReference>
<keyword evidence="6" id="KW-0663">Pyridoxal phosphate</keyword>
<dbReference type="NCBIfam" id="NF006719">
    <property type="entry name" value="PRK09257.1"/>
    <property type="match status" value="1"/>
</dbReference>
<name>A0ABS3ARB7_9BACT</name>